<dbReference type="Pfam" id="PF17853">
    <property type="entry name" value="GGDEF_2"/>
    <property type="match status" value="1"/>
</dbReference>
<gene>
    <name evidence="5" type="ORF">GCM10009559_21320</name>
</gene>
<protein>
    <submittedName>
        <fullName evidence="5">Helix-turn-helix domain-containing protein</fullName>
    </submittedName>
</protein>
<evidence type="ECO:0000313" key="5">
    <source>
        <dbReference type="EMBL" id="GAA0932404.1"/>
    </source>
</evidence>
<keyword evidence="6" id="KW-1185">Reference proteome</keyword>
<dbReference type="PANTHER" id="PTHR33744">
    <property type="entry name" value="CARBOHYDRATE DIACID REGULATOR"/>
    <property type="match status" value="1"/>
</dbReference>
<dbReference type="InterPro" id="IPR051448">
    <property type="entry name" value="CdaR-like_regulators"/>
</dbReference>
<evidence type="ECO:0000256" key="1">
    <source>
        <dbReference type="ARBA" id="ARBA00006754"/>
    </source>
</evidence>
<dbReference type="InterPro" id="IPR025751">
    <property type="entry name" value="RsbRD_N_dom"/>
</dbReference>
<organism evidence="5 6">
    <name type="scientific">Pseudonocardia zijingensis</name>
    <dbReference type="NCBI Taxonomy" id="153376"/>
    <lineage>
        <taxon>Bacteria</taxon>
        <taxon>Bacillati</taxon>
        <taxon>Actinomycetota</taxon>
        <taxon>Actinomycetes</taxon>
        <taxon>Pseudonocardiales</taxon>
        <taxon>Pseudonocardiaceae</taxon>
        <taxon>Pseudonocardia</taxon>
    </lineage>
</organism>
<dbReference type="Gene3D" id="1.10.10.2840">
    <property type="entry name" value="PucR C-terminal helix-turn-helix domain"/>
    <property type="match status" value="1"/>
</dbReference>
<accession>A0ABN1PU44</accession>
<comment type="caution">
    <text evidence="5">The sequence shown here is derived from an EMBL/GenBank/DDBJ whole genome shotgun (WGS) entry which is preliminary data.</text>
</comment>
<proteinExistence type="inferred from homology"/>
<reference evidence="5 6" key="1">
    <citation type="journal article" date="2019" name="Int. J. Syst. Evol. Microbiol.">
        <title>The Global Catalogue of Microorganisms (GCM) 10K type strain sequencing project: providing services to taxonomists for standard genome sequencing and annotation.</title>
        <authorList>
            <consortium name="The Broad Institute Genomics Platform"/>
            <consortium name="The Broad Institute Genome Sequencing Center for Infectious Disease"/>
            <person name="Wu L."/>
            <person name="Ma J."/>
        </authorList>
    </citation>
    <scope>NUCLEOTIDE SEQUENCE [LARGE SCALE GENOMIC DNA]</scope>
    <source>
        <strain evidence="5 6">JCM 11117</strain>
    </source>
</reference>
<name>A0ABN1PU44_9PSEU</name>
<feature type="domain" description="PucR C-terminal helix-turn-helix" evidence="2">
    <location>
        <begin position="330"/>
        <end position="386"/>
    </location>
</feature>
<dbReference type="RefSeq" id="WP_343941143.1">
    <property type="nucleotide sequence ID" value="NZ_BAAAHP010000058.1"/>
</dbReference>
<dbReference type="Pfam" id="PF14361">
    <property type="entry name" value="RsbRD_N"/>
    <property type="match status" value="1"/>
</dbReference>
<dbReference type="EMBL" id="BAAAHP010000058">
    <property type="protein sequence ID" value="GAA0932404.1"/>
    <property type="molecule type" value="Genomic_DNA"/>
</dbReference>
<dbReference type="Pfam" id="PF13556">
    <property type="entry name" value="HTH_30"/>
    <property type="match status" value="1"/>
</dbReference>
<evidence type="ECO:0000259" key="4">
    <source>
        <dbReference type="Pfam" id="PF17853"/>
    </source>
</evidence>
<evidence type="ECO:0000259" key="3">
    <source>
        <dbReference type="Pfam" id="PF14361"/>
    </source>
</evidence>
<dbReference type="Proteomes" id="UP001499967">
    <property type="component" value="Unassembled WGS sequence"/>
</dbReference>
<sequence>MGQAQRRSATTEIRGNDAAWLSRVAHEASRGAGGIPVELLGDYLSLLADAAATGRKPERAELDAVGMHGRRAAELGVSAGHAVQLYLSASWRLWRELPDVARSQDSEVVRKAAEAVLRAVDRAVASLAEGYTAARREMVQREETLRRELIEDLLRGDADVGGLVERAEPFGLDMGRPHQVALAAPAAGRLTETDAALGQVERAVVQGIGDRDVLIATKDGYIVVVAPADPSPTRTLGELMRTELGRTPRGGPWRITVGRPYAGGYGIARSYEEAREALTMAVRLRLDTPVIHAEQLLIYRVLLRDQPAITDLVQTVVTPLARARGGPEPLLATLDAYFATGCVVTETARKLHLSVRAVTYRLSRIASLSGYDPTDPAQRFTIHAAVLGARLLGWPQRELPTAT</sequence>
<comment type="similarity">
    <text evidence="1">Belongs to the CdaR family.</text>
</comment>
<evidence type="ECO:0000313" key="6">
    <source>
        <dbReference type="Proteomes" id="UP001499967"/>
    </source>
</evidence>
<feature type="domain" description="RsbT co-antagonist protein RsbRD N-terminal" evidence="3">
    <location>
        <begin position="43"/>
        <end position="146"/>
    </location>
</feature>
<evidence type="ECO:0000259" key="2">
    <source>
        <dbReference type="Pfam" id="PF13556"/>
    </source>
</evidence>
<dbReference type="InterPro" id="IPR042070">
    <property type="entry name" value="PucR_C-HTH_sf"/>
</dbReference>
<dbReference type="PANTHER" id="PTHR33744:SF1">
    <property type="entry name" value="DNA-BINDING TRANSCRIPTIONAL ACTIVATOR ADER"/>
    <property type="match status" value="1"/>
</dbReference>
<dbReference type="InterPro" id="IPR041522">
    <property type="entry name" value="CdaR_GGDEF"/>
</dbReference>
<feature type="domain" description="CdaR GGDEF-like" evidence="4">
    <location>
        <begin position="156"/>
        <end position="279"/>
    </location>
</feature>
<dbReference type="InterPro" id="IPR025736">
    <property type="entry name" value="PucR_C-HTH_dom"/>
</dbReference>